<evidence type="ECO:0000256" key="1">
    <source>
        <dbReference type="SAM" id="MobiDB-lite"/>
    </source>
</evidence>
<dbReference type="GO" id="GO:0030687">
    <property type="term" value="C:preribosome, large subunit precursor"/>
    <property type="evidence" value="ECO:0007669"/>
    <property type="project" value="TreeGrafter"/>
</dbReference>
<sequence>MDVTTYNFFVGTARGTLLYTSDKPNDIKSVKTEEASEITALTFGRSDDEILVGYDNGYVKIFNIIEKKYTKTFAELEGDGGVVGIGCVNKAFIIGRHDGIINTWDGKKNDYFDINLEQKATLDCLVHNKTRQNIVGTGGEYNDFKLWDVETHQCVFKAKSLGHDQLNLPIPTSVRGITFFPENEHLSGCATKEGHVLLYDDRAQRRPVVKFLQEDASYTTISCAYRERQCLVGTTRGYMQLLDMKAGKCLRTFMSFTGSVTGIACDPSEPYVASISLDRHLRIHNLETKELLHKIYMKQNLTHILMKPVVKNEPKEEENEKEIKDEEYEEIFNNMETVSETATSDKKLKKHKRKTEDTIEKRKKIKKKKSKKAVE</sequence>
<dbReference type="EMBL" id="JANEYF010003408">
    <property type="protein sequence ID" value="KAJ8936547.1"/>
    <property type="molecule type" value="Genomic_DNA"/>
</dbReference>
<dbReference type="GO" id="GO:0042273">
    <property type="term" value="P:ribosomal large subunit biogenesis"/>
    <property type="evidence" value="ECO:0007669"/>
    <property type="project" value="InterPro"/>
</dbReference>
<evidence type="ECO:0000313" key="2">
    <source>
        <dbReference type="EMBL" id="KAJ8936547.1"/>
    </source>
</evidence>
<dbReference type="AlphaFoldDB" id="A0AAV8XDH7"/>
<dbReference type="SMART" id="SM00320">
    <property type="entry name" value="WD40"/>
    <property type="match status" value="3"/>
</dbReference>
<gene>
    <name evidence="2" type="ORF">NQ314_012287</name>
</gene>
<accession>A0AAV8XDH7</accession>
<protein>
    <recommendedName>
        <fullName evidence="4">WD repeat-containing protein 74</fullName>
    </recommendedName>
</protein>
<dbReference type="InterPro" id="IPR001680">
    <property type="entry name" value="WD40_rpt"/>
</dbReference>
<keyword evidence="3" id="KW-1185">Reference proteome</keyword>
<dbReference type="PANTHER" id="PTHR16038:SF4">
    <property type="entry name" value="WD REPEAT-CONTAINING PROTEIN 74"/>
    <property type="match status" value="1"/>
</dbReference>
<dbReference type="PANTHER" id="PTHR16038">
    <property type="entry name" value="NOP SEVEN ASSOCIATED PROTEIN 1"/>
    <property type="match status" value="1"/>
</dbReference>
<dbReference type="InterPro" id="IPR037379">
    <property type="entry name" value="WDR74/Nsa1"/>
</dbReference>
<name>A0AAV8XDH7_9CUCU</name>
<dbReference type="Gene3D" id="2.130.10.10">
    <property type="entry name" value="YVTN repeat-like/Quinoprotein amine dehydrogenase"/>
    <property type="match status" value="2"/>
</dbReference>
<dbReference type="InterPro" id="IPR015943">
    <property type="entry name" value="WD40/YVTN_repeat-like_dom_sf"/>
</dbReference>
<evidence type="ECO:0008006" key="4">
    <source>
        <dbReference type="Google" id="ProtNLM"/>
    </source>
</evidence>
<evidence type="ECO:0000313" key="3">
    <source>
        <dbReference type="Proteomes" id="UP001162156"/>
    </source>
</evidence>
<dbReference type="GO" id="GO:0005730">
    <property type="term" value="C:nucleolus"/>
    <property type="evidence" value="ECO:0007669"/>
    <property type="project" value="InterPro"/>
</dbReference>
<organism evidence="2 3">
    <name type="scientific">Rhamnusium bicolor</name>
    <dbReference type="NCBI Taxonomy" id="1586634"/>
    <lineage>
        <taxon>Eukaryota</taxon>
        <taxon>Metazoa</taxon>
        <taxon>Ecdysozoa</taxon>
        <taxon>Arthropoda</taxon>
        <taxon>Hexapoda</taxon>
        <taxon>Insecta</taxon>
        <taxon>Pterygota</taxon>
        <taxon>Neoptera</taxon>
        <taxon>Endopterygota</taxon>
        <taxon>Coleoptera</taxon>
        <taxon>Polyphaga</taxon>
        <taxon>Cucujiformia</taxon>
        <taxon>Chrysomeloidea</taxon>
        <taxon>Cerambycidae</taxon>
        <taxon>Lepturinae</taxon>
        <taxon>Rhagiini</taxon>
        <taxon>Rhamnusium</taxon>
    </lineage>
</organism>
<dbReference type="SUPFAM" id="SSF50978">
    <property type="entry name" value="WD40 repeat-like"/>
    <property type="match status" value="1"/>
</dbReference>
<dbReference type="InterPro" id="IPR036322">
    <property type="entry name" value="WD40_repeat_dom_sf"/>
</dbReference>
<dbReference type="Proteomes" id="UP001162156">
    <property type="component" value="Unassembled WGS sequence"/>
</dbReference>
<reference evidence="2" key="1">
    <citation type="journal article" date="2023" name="Insect Mol. Biol.">
        <title>Genome sequencing provides insights into the evolution of gene families encoding plant cell wall-degrading enzymes in longhorned beetles.</title>
        <authorList>
            <person name="Shin N.R."/>
            <person name="Okamura Y."/>
            <person name="Kirsch R."/>
            <person name="Pauchet Y."/>
        </authorList>
    </citation>
    <scope>NUCLEOTIDE SEQUENCE</scope>
    <source>
        <strain evidence="2">RBIC_L_NR</strain>
    </source>
</reference>
<feature type="compositionally biased region" description="Basic residues" evidence="1">
    <location>
        <begin position="361"/>
        <end position="375"/>
    </location>
</feature>
<proteinExistence type="predicted"/>
<comment type="caution">
    <text evidence="2">The sequence shown here is derived from an EMBL/GenBank/DDBJ whole genome shotgun (WGS) entry which is preliminary data.</text>
</comment>
<dbReference type="Pfam" id="PF00400">
    <property type="entry name" value="WD40"/>
    <property type="match status" value="1"/>
</dbReference>
<feature type="region of interest" description="Disordered" evidence="1">
    <location>
        <begin position="336"/>
        <end position="375"/>
    </location>
</feature>